<dbReference type="EMBL" id="PGCJ01001000">
    <property type="protein sequence ID" value="PLW11936.1"/>
    <property type="molecule type" value="Genomic_DNA"/>
</dbReference>
<feature type="compositionally biased region" description="Pro residues" evidence="1">
    <location>
        <begin position="81"/>
        <end position="92"/>
    </location>
</feature>
<feature type="region of interest" description="Disordered" evidence="1">
    <location>
        <begin position="71"/>
        <end position="92"/>
    </location>
</feature>
<organism evidence="3 4">
    <name type="scientific">Puccinia coronata f. sp. avenae</name>
    <dbReference type="NCBI Taxonomy" id="200324"/>
    <lineage>
        <taxon>Eukaryota</taxon>
        <taxon>Fungi</taxon>
        <taxon>Dikarya</taxon>
        <taxon>Basidiomycota</taxon>
        <taxon>Pucciniomycotina</taxon>
        <taxon>Pucciniomycetes</taxon>
        <taxon>Pucciniales</taxon>
        <taxon>Pucciniaceae</taxon>
        <taxon>Puccinia</taxon>
    </lineage>
</organism>
<protein>
    <recommendedName>
        <fullName evidence="2">Myb/SANT-like domain-containing protein</fullName>
    </recommendedName>
</protein>
<dbReference type="OrthoDB" id="2506532at2759"/>
<dbReference type="Pfam" id="PF12776">
    <property type="entry name" value="Myb_DNA-bind_3"/>
    <property type="match status" value="1"/>
</dbReference>
<evidence type="ECO:0000259" key="2">
    <source>
        <dbReference type="Pfam" id="PF12776"/>
    </source>
</evidence>
<feature type="compositionally biased region" description="Low complexity" evidence="1">
    <location>
        <begin position="71"/>
        <end position="80"/>
    </location>
</feature>
<comment type="caution">
    <text evidence="3">The sequence shown here is derived from an EMBL/GenBank/DDBJ whole genome shotgun (WGS) entry which is preliminary data.</text>
</comment>
<proteinExistence type="predicted"/>
<keyword evidence="4" id="KW-1185">Reference proteome</keyword>
<dbReference type="PANTHER" id="PTHR46929:SF3">
    <property type="entry name" value="MYB_SANT-LIKE DOMAIN-CONTAINING PROTEIN"/>
    <property type="match status" value="1"/>
</dbReference>
<evidence type="ECO:0000256" key="1">
    <source>
        <dbReference type="SAM" id="MobiDB-lite"/>
    </source>
</evidence>
<gene>
    <name evidence="3" type="ORF">PCANC_22004</name>
</gene>
<dbReference type="AlphaFoldDB" id="A0A2N5SFB8"/>
<feature type="domain" description="Myb/SANT-like" evidence="2">
    <location>
        <begin position="168"/>
        <end position="265"/>
    </location>
</feature>
<evidence type="ECO:0000313" key="4">
    <source>
        <dbReference type="Proteomes" id="UP000235388"/>
    </source>
</evidence>
<reference evidence="3 4" key="1">
    <citation type="submission" date="2017-11" db="EMBL/GenBank/DDBJ databases">
        <title>De novo assembly and phasing of dikaryotic genomes from two isolates of Puccinia coronata f. sp. avenae, the causal agent of oat crown rust.</title>
        <authorList>
            <person name="Miller M.E."/>
            <person name="Zhang Y."/>
            <person name="Omidvar V."/>
            <person name="Sperschneider J."/>
            <person name="Schwessinger B."/>
            <person name="Raley C."/>
            <person name="Palmer J.M."/>
            <person name="Garnica D."/>
            <person name="Upadhyaya N."/>
            <person name="Rathjen J."/>
            <person name="Taylor J.M."/>
            <person name="Park R.F."/>
            <person name="Dodds P.N."/>
            <person name="Hirsch C.D."/>
            <person name="Kianian S.F."/>
            <person name="Figueroa M."/>
        </authorList>
    </citation>
    <scope>NUCLEOTIDE SEQUENCE [LARGE SCALE GENOMIC DNA]</scope>
    <source>
        <strain evidence="3">12NC29</strain>
    </source>
</reference>
<evidence type="ECO:0000313" key="3">
    <source>
        <dbReference type="EMBL" id="PLW11936.1"/>
    </source>
</evidence>
<dbReference type="Proteomes" id="UP000235388">
    <property type="component" value="Unassembled WGS sequence"/>
</dbReference>
<dbReference type="InterPro" id="IPR024752">
    <property type="entry name" value="Myb/SANT-like_dom"/>
</dbReference>
<dbReference type="PANTHER" id="PTHR46929">
    <property type="entry name" value="EXPRESSED PROTEIN"/>
    <property type="match status" value="1"/>
</dbReference>
<accession>A0A2N5SFB8</accession>
<name>A0A2N5SFB8_9BASI</name>
<sequence length="452" mass="48519">MPPKASTRGRRPTRPSPSTVLAARARLNAAANMEDLAPAISPLLNAVSTVSPNLAVALTLAPTSTPALSSSLATSLTTAPPLTPAPPTPAPPLTLAPPLTPATTLTPEAPLTSAPTVLNDHTEETLLGTQENTQLTTPADSQLESQEISISQVPDLLLSVNHKKATCRWLEEDDAALIQALAQEKVIHPGTVNGFKAVSWHQAMKALEGSKIKNGSKAKDVAACKSRWFALKKIYSSFKILWTMSGAGWDESAKMISLPPAVWKELALNTSMQGRELSRWQNRMFPLFHDLTGLIEGNVATGDLMMTTANDEPVCSGDIGNDVPLDSQLEDESNKTAEIIPTAALVTPSSSKRKRGSATSPELILSKLRTMSTSLADAMQAPIPPMTFLPSAPPPSIHMQAITLVQKQDGLEPHRIFEAIDYLGRDSNSEIYVSLNEALRPTWLRMKLGWST</sequence>